<evidence type="ECO:0000313" key="3">
    <source>
        <dbReference type="Proteomes" id="UP001454036"/>
    </source>
</evidence>
<organism evidence="2 3">
    <name type="scientific">Lithospermum erythrorhizon</name>
    <name type="common">Purple gromwell</name>
    <name type="synonym">Lithospermum officinale var. erythrorhizon</name>
    <dbReference type="NCBI Taxonomy" id="34254"/>
    <lineage>
        <taxon>Eukaryota</taxon>
        <taxon>Viridiplantae</taxon>
        <taxon>Streptophyta</taxon>
        <taxon>Embryophyta</taxon>
        <taxon>Tracheophyta</taxon>
        <taxon>Spermatophyta</taxon>
        <taxon>Magnoliopsida</taxon>
        <taxon>eudicotyledons</taxon>
        <taxon>Gunneridae</taxon>
        <taxon>Pentapetalae</taxon>
        <taxon>asterids</taxon>
        <taxon>lamiids</taxon>
        <taxon>Boraginales</taxon>
        <taxon>Boraginaceae</taxon>
        <taxon>Boraginoideae</taxon>
        <taxon>Lithospermeae</taxon>
        <taxon>Lithospermum</taxon>
    </lineage>
</organism>
<proteinExistence type="predicted"/>
<feature type="region of interest" description="Disordered" evidence="1">
    <location>
        <begin position="78"/>
        <end position="112"/>
    </location>
</feature>
<evidence type="ECO:0000256" key="1">
    <source>
        <dbReference type="SAM" id="MobiDB-lite"/>
    </source>
</evidence>
<reference evidence="2 3" key="1">
    <citation type="submission" date="2024-01" db="EMBL/GenBank/DDBJ databases">
        <title>The complete chloroplast genome sequence of Lithospermum erythrorhizon: insights into the phylogenetic relationship among Boraginaceae species and the maternal lineages of purple gromwells.</title>
        <authorList>
            <person name="Okada T."/>
            <person name="Watanabe K."/>
        </authorList>
    </citation>
    <scope>NUCLEOTIDE SEQUENCE [LARGE SCALE GENOMIC DNA]</scope>
</reference>
<evidence type="ECO:0000313" key="2">
    <source>
        <dbReference type="EMBL" id="GAA0175146.1"/>
    </source>
</evidence>
<sequence length="355" mass="38364">MAGCVAAQWMLSKGVGNSFLSRFKKLVIRQILLRLICSWFMLAFPLVNDDSPWVAVGLESVVGECPYARVASPEALIESPTTYPSGSTSSSTDTSDASSPSHHSPVSDKSTLVTAPLTHVDVTPFRTSIKGQEEASISGGMPVLQATGPLNPEQAVPNVGTTISPPAPVDPREAESAEAAFQEEIVSYTNTKRAPADVDFDDMVSDRPSPFSRVAITTKMKPRASMVPKSTFATPLASDSHHPPTKVPVPKILSMLKRLAKETPTSSSKPTKRVKIQWGVSHLAQKKKVSWVSVQGSGEEGTRSVGGESPMGPVPQHWFAHKLQWWNWILQPPFLIVVKRLIPPHASSECVQIST</sequence>
<dbReference type="AlphaFoldDB" id="A0AAV3RJ21"/>
<feature type="compositionally biased region" description="Low complexity" evidence="1">
    <location>
        <begin position="79"/>
        <end position="110"/>
    </location>
</feature>
<protein>
    <submittedName>
        <fullName evidence="2">Uncharacterized protein</fullName>
    </submittedName>
</protein>
<keyword evidence="3" id="KW-1185">Reference proteome</keyword>
<dbReference type="EMBL" id="BAABME010009426">
    <property type="protein sequence ID" value="GAA0175146.1"/>
    <property type="molecule type" value="Genomic_DNA"/>
</dbReference>
<accession>A0AAV3RJ21</accession>
<gene>
    <name evidence="2" type="ORF">LIER_28381</name>
</gene>
<name>A0AAV3RJ21_LITER</name>
<dbReference type="Proteomes" id="UP001454036">
    <property type="component" value="Unassembled WGS sequence"/>
</dbReference>
<comment type="caution">
    <text evidence="2">The sequence shown here is derived from an EMBL/GenBank/DDBJ whole genome shotgun (WGS) entry which is preliminary data.</text>
</comment>